<dbReference type="AlphaFoldDB" id="A0A7J7LK74"/>
<evidence type="ECO:0000259" key="1">
    <source>
        <dbReference type="PROSITE" id="PS50879"/>
    </source>
</evidence>
<keyword evidence="3" id="KW-1185">Reference proteome</keyword>
<name>A0A7J7LK74_9MAGN</name>
<dbReference type="InterPro" id="IPR002156">
    <property type="entry name" value="RNaseH_domain"/>
</dbReference>
<dbReference type="InterPro" id="IPR044730">
    <property type="entry name" value="RNase_H-like_dom_plant"/>
</dbReference>
<organism evidence="2 3">
    <name type="scientific">Kingdonia uniflora</name>
    <dbReference type="NCBI Taxonomy" id="39325"/>
    <lineage>
        <taxon>Eukaryota</taxon>
        <taxon>Viridiplantae</taxon>
        <taxon>Streptophyta</taxon>
        <taxon>Embryophyta</taxon>
        <taxon>Tracheophyta</taxon>
        <taxon>Spermatophyta</taxon>
        <taxon>Magnoliopsida</taxon>
        <taxon>Ranunculales</taxon>
        <taxon>Circaeasteraceae</taxon>
        <taxon>Kingdonia</taxon>
    </lineage>
</organism>
<dbReference type="EMBL" id="JACGCM010002226">
    <property type="protein sequence ID" value="KAF6142930.1"/>
    <property type="molecule type" value="Genomic_DNA"/>
</dbReference>
<reference evidence="2 3" key="1">
    <citation type="journal article" date="2020" name="IScience">
        <title>Genome Sequencing of the Endangered Kingdonia uniflora (Circaeasteraceae, Ranunculales) Reveals Potential Mechanisms of Evolutionary Specialization.</title>
        <authorList>
            <person name="Sun Y."/>
            <person name="Deng T."/>
            <person name="Zhang A."/>
            <person name="Moore M.J."/>
            <person name="Landis J.B."/>
            <person name="Lin N."/>
            <person name="Zhang H."/>
            <person name="Zhang X."/>
            <person name="Huang J."/>
            <person name="Zhang X."/>
            <person name="Sun H."/>
            <person name="Wang H."/>
        </authorList>
    </citation>
    <scope>NUCLEOTIDE SEQUENCE [LARGE SCALE GENOMIC DNA]</scope>
    <source>
        <strain evidence="2">TB1705</strain>
        <tissue evidence="2">Leaf</tissue>
    </source>
</reference>
<dbReference type="InterPro" id="IPR053151">
    <property type="entry name" value="RNase_H-like"/>
</dbReference>
<dbReference type="CDD" id="cd06222">
    <property type="entry name" value="RNase_H_like"/>
    <property type="match status" value="1"/>
</dbReference>
<comment type="caution">
    <text evidence="2">The sequence shown here is derived from an EMBL/GenBank/DDBJ whole genome shotgun (WGS) entry which is preliminary data.</text>
</comment>
<accession>A0A7J7LK74</accession>
<feature type="domain" description="RNase H type-1" evidence="1">
    <location>
        <begin position="81"/>
        <end position="177"/>
    </location>
</feature>
<dbReference type="OrthoDB" id="1752183at2759"/>
<dbReference type="Gene3D" id="3.30.420.10">
    <property type="entry name" value="Ribonuclease H-like superfamily/Ribonuclease H"/>
    <property type="match status" value="1"/>
</dbReference>
<dbReference type="GO" id="GO:0004523">
    <property type="term" value="F:RNA-DNA hybrid ribonuclease activity"/>
    <property type="evidence" value="ECO:0007669"/>
    <property type="project" value="InterPro"/>
</dbReference>
<dbReference type="PANTHER" id="PTHR47723">
    <property type="entry name" value="OS05G0353850 PROTEIN"/>
    <property type="match status" value="1"/>
</dbReference>
<proteinExistence type="predicted"/>
<dbReference type="InterPro" id="IPR012337">
    <property type="entry name" value="RNaseH-like_sf"/>
</dbReference>
<dbReference type="InterPro" id="IPR036397">
    <property type="entry name" value="RNaseH_sf"/>
</dbReference>
<dbReference type="PROSITE" id="PS50879">
    <property type="entry name" value="RNASE_H_1"/>
    <property type="match status" value="1"/>
</dbReference>
<evidence type="ECO:0000313" key="2">
    <source>
        <dbReference type="EMBL" id="KAF6142930.1"/>
    </source>
</evidence>
<dbReference type="PANTHER" id="PTHR47723:SF19">
    <property type="entry name" value="POLYNUCLEOTIDYL TRANSFERASE, RIBONUCLEASE H-LIKE SUPERFAMILY PROTEIN"/>
    <property type="match status" value="1"/>
</dbReference>
<dbReference type="SUPFAM" id="SSF53098">
    <property type="entry name" value="Ribonuclease H-like"/>
    <property type="match status" value="1"/>
</dbReference>
<dbReference type="Proteomes" id="UP000541444">
    <property type="component" value="Unassembled WGS sequence"/>
</dbReference>
<evidence type="ECO:0000313" key="3">
    <source>
        <dbReference type="Proteomes" id="UP000541444"/>
    </source>
</evidence>
<sequence length="177" mass="19825">MSLAVICFIWNSRNKIIHEERSATFSTAKQGTLTHIKEAAPKSKGVMKNNVQDLRIISKLGVIFKPRKPPDIKACFWELPVEGIIKANTDGASRGNPGRAGYGIMFRDYTGSVMEVPTKNIRTATSFMADCTEILAAAERAYHKGWHILLIESDSKAAVDSFNHSCMPRQLEPKWRF</sequence>
<protein>
    <recommendedName>
        <fullName evidence="1">RNase H type-1 domain-containing protein</fullName>
    </recommendedName>
</protein>
<gene>
    <name evidence="2" type="ORF">GIB67_003886</name>
</gene>
<dbReference type="GO" id="GO:0003676">
    <property type="term" value="F:nucleic acid binding"/>
    <property type="evidence" value="ECO:0007669"/>
    <property type="project" value="InterPro"/>
</dbReference>
<dbReference type="Pfam" id="PF13456">
    <property type="entry name" value="RVT_3"/>
    <property type="match status" value="1"/>
</dbReference>